<gene>
    <name evidence="2" type="ORF">DGAL_LOCUS3394</name>
</gene>
<reference evidence="2" key="1">
    <citation type="submission" date="2021-11" db="EMBL/GenBank/DDBJ databases">
        <authorList>
            <person name="Schell T."/>
        </authorList>
    </citation>
    <scope>NUCLEOTIDE SEQUENCE</scope>
    <source>
        <strain evidence="2">M5</strain>
    </source>
</reference>
<proteinExistence type="predicted"/>
<dbReference type="Proteomes" id="UP000789390">
    <property type="component" value="Unassembled WGS sequence"/>
</dbReference>
<protein>
    <submittedName>
        <fullName evidence="2">Uncharacterized protein</fullName>
    </submittedName>
</protein>
<feature type="region of interest" description="Disordered" evidence="1">
    <location>
        <begin position="29"/>
        <end position="48"/>
    </location>
</feature>
<name>A0A8J2WJN5_9CRUS</name>
<sequence>MSPAPGSSRSFSILSRFQTTEEELALHMQKNKKEKTMQKSKSNDKENKDFFCPMADNHFSEELYFAQSRAKWTRMAKGC</sequence>
<evidence type="ECO:0000313" key="3">
    <source>
        <dbReference type="Proteomes" id="UP000789390"/>
    </source>
</evidence>
<accession>A0A8J2WJN5</accession>
<dbReference type="AlphaFoldDB" id="A0A8J2WJN5"/>
<dbReference type="EMBL" id="CAKKLH010000051">
    <property type="protein sequence ID" value="CAH0101093.1"/>
    <property type="molecule type" value="Genomic_DNA"/>
</dbReference>
<keyword evidence="3" id="KW-1185">Reference proteome</keyword>
<feature type="compositionally biased region" description="Basic and acidic residues" evidence="1">
    <location>
        <begin position="34"/>
        <end position="48"/>
    </location>
</feature>
<evidence type="ECO:0000313" key="2">
    <source>
        <dbReference type="EMBL" id="CAH0101093.1"/>
    </source>
</evidence>
<organism evidence="2 3">
    <name type="scientific">Daphnia galeata</name>
    <dbReference type="NCBI Taxonomy" id="27404"/>
    <lineage>
        <taxon>Eukaryota</taxon>
        <taxon>Metazoa</taxon>
        <taxon>Ecdysozoa</taxon>
        <taxon>Arthropoda</taxon>
        <taxon>Crustacea</taxon>
        <taxon>Branchiopoda</taxon>
        <taxon>Diplostraca</taxon>
        <taxon>Cladocera</taxon>
        <taxon>Anomopoda</taxon>
        <taxon>Daphniidae</taxon>
        <taxon>Daphnia</taxon>
    </lineage>
</organism>
<evidence type="ECO:0000256" key="1">
    <source>
        <dbReference type="SAM" id="MobiDB-lite"/>
    </source>
</evidence>
<comment type="caution">
    <text evidence="2">The sequence shown here is derived from an EMBL/GenBank/DDBJ whole genome shotgun (WGS) entry which is preliminary data.</text>
</comment>